<dbReference type="InterPro" id="IPR016181">
    <property type="entry name" value="Acyl_CoA_acyltransferase"/>
</dbReference>
<dbReference type="EMBL" id="JAJOMB010000004">
    <property type="protein sequence ID" value="MCD5311154.1"/>
    <property type="molecule type" value="Genomic_DNA"/>
</dbReference>
<evidence type="ECO:0000313" key="2">
    <source>
        <dbReference type="Proteomes" id="UP001138997"/>
    </source>
</evidence>
<name>A0A9X1SSZ0_9ACTN</name>
<proteinExistence type="predicted"/>
<accession>A0A9X1SSZ0</accession>
<gene>
    <name evidence="1" type="ORF">LR394_09615</name>
</gene>
<dbReference type="Gene3D" id="3.40.630.30">
    <property type="match status" value="1"/>
</dbReference>
<keyword evidence="2" id="KW-1185">Reference proteome</keyword>
<dbReference type="Proteomes" id="UP001138997">
    <property type="component" value="Unassembled WGS sequence"/>
</dbReference>
<organism evidence="1 2">
    <name type="scientific">Kineosporia babensis</name>
    <dbReference type="NCBI Taxonomy" id="499548"/>
    <lineage>
        <taxon>Bacteria</taxon>
        <taxon>Bacillati</taxon>
        <taxon>Actinomycetota</taxon>
        <taxon>Actinomycetes</taxon>
        <taxon>Kineosporiales</taxon>
        <taxon>Kineosporiaceae</taxon>
        <taxon>Kineosporia</taxon>
    </lineage>
</organism>
<evidence type="ECO:0000313" key="1">
    <source>
        <dbReference type="EMBL" id="MCD5311154.1"/>
    </source>
</evidence>
<sequence>MDLDIGPFDGRTELLDELDGFWPEFMLQDHTADLYFCNFAELWPEFTLLAVDREDGRAAAKAYSVPISCHGDIRAGLPENGWDWVVRRAAQDRMTGTAPTIVSALEILVRPDLRGRGLSGLMLEALRENTARLGFSDLVAPVRPNGKSDRITEPMDQYVRAVGPDGLPVDPWIRVHVRAGGHIVNVAHSSMVMTGSLEQWRSWTGQAFDRSGQVLVPGALVPVLCDVEHDQAVYVEPNVWIHHRT</sequence>
<dbReference type="AlphaFoldDB" id="A0A9X1SSZ0"/>
<protein>
    <recommendedName>
        <fullName evidence="3">N-acetyltransferase</fullName>
    </recommendedName>
</protein>
<reference evidence="1" key="1">
    <citation type="submission" date="2021-11" db="EMBL/GenBank/DDBJ databases">
        <title>Streptomyces corallinus and Kineosporia corallina sp. nov., two new coral-derived marine actinobacteria.</title>
        <authorList>
            <person name="Buangrab K."/>
            <person name="Sutthacheep M."/>
            <person name="Yeemin T."/>
            <person name="Harunari E."/>
            <person name="Igarashi Y."/>
            <person name="Sripreechasak P."/>
            <person name="Kanchanasin P."/>
            <person name="Tanasupawat S."/>
            <person name="Phongsopitanun W."/>
        </authorList>
    </citation>
    <scope>NUCLEOTIDE SEQUENCE</scope>
    <source>
        <strain evidence="1">JCM 31032</strain>
    </source>
</reference>
<dbReference type="SUPFAM" id="SSF55729">
    <property type="entry name" value="Acyl-CoA N-acyltransferases (Nat)"/>
    <property type="match status" value="1"/>
</dbReference>
<comment type="caution">
    <text evidence="1">The sequence shown here is derived from an EMBL/GenBank/DDBJ whole genome shotgun (WGS) entry which is preliminary data.</text>
</comment>
<evidence type="ECO:0008006" key="3">
    <source>
        <dbReference type="Google" id="ProtNLM"/>
    </source>
</evidence>
<dbReference type="RefSeq" id="WP_231440332.1">
    <property type="nucleotide sequence ID" value="NZ_JAJOMB010000004.1"/>
</dbReference>